<evidence type="ECO:0000313" key="2">
    <source>
        <dbReference type="Proteomes" id="UP000254161"/>
    </source>
</evidence>
<dbReference type="EMBL" id="UFUZ01000001">
    <property type="protein sequence ID" value="SUX27499.1"/>
    <property type="molecule type" value="Genomic_DNA"/>
</dbReference>
<gene>
    <name evidence="1" type="ORF">NCTC12264_01744</name>
</gene>
<dbReference type="AlphaFoldDB" id="A0A381EKP0"/>
<sequence>MDLEKLLLELIEQKYSEVQKKQKSGIFEKILHFEGNAIGQIGEKFVKEVFKALNLALDELPGDIIHDEFDLLSNGKKIEIKTARKGLNNNTFQFNGINPKYNYDYIILLGITTESVHYYIVDKKQDYHYNHTLRKEYIKVNGKDKQLVMMNPGNQVNLKLTLNLKDLKPIVSFANELYTIFTSI</sequence>
<reference evidence="1 2" key="1">
    <citation type="submission" date="2018-06" db="EMBL/GenBank/DDBJ databases">
        <authorList>
            <consortium name="Pathogen Informatics"/>
            <person name="Doyle S."/>
        </authorList>
    </citation>
    <scope>NUCLEOTIDE SEQUENCE [LARGE SCALE GENOMIC DNA]</scope>
    <source>
        <strain evidence="1 2">NCTC12264</strain>
    </source>
</reference>
<dbReference type="REBASE" id="426100">
    <property type="entry name" value="Cup12264ORF1745P"/>
</dbReference>
<protein>
    <recommendedName>
        <fullName evidence="3">Restriction endonuclease</fullName>
    </recommendedName>
</protein>
<dbReference type="Proteomes" id="UP000254161">
    <property type="component" value="Unassembled WGS sequence"/>
</dbReference>
<evidence type="ECO:0000313" key="1">
    <source>
        <dbReference type="EMBL" id="SUX27499.1"/>
    </source>
</evidence>
<accession>A0A381EKP0</accession>
<evidence type="ECO:0008006" key="3">
    <source>
        <dbReference type="Google" id="ProtNLM"/>
    </source>
</evidence>
<name>A0A381EKP0_CAMUP</name>
<proteinExistence type="predicted"/>
<dbReference type="RefSeq" id="WP_115631035.1">
    <property type="nucleotide sequence ID" value="NZ_JANKIR010000004.1"/>
</dbReference>
<organism evidence="1 2">
    <name type="scientific">Campylobacter upsaliensis</name>
    <dbReference type="NCBI Taxonomy" id="28080"/>
    <lineage>
        <taxon>Bacteria</taxon>
        <taxon>Pseudomonadati</taxon>
        <taxon>Campylobacterota</taxon>
        <taxon>Epsilonproteobacteria</taxon>
        <taxon>Campylobacterales</taxon>
        <taxon>Campylobacteraceae</taxon>
        <taxon>Campylobacter</taxon>
    </lineage>
</organism>